<dbReference type="InterPro" id="IPR052016">
    <property type="entry name" value="Bact_Sigma-Reg"/>
</dbReference>
<organism evidence="4">
    <name type="scientific">Caldithrix abyssi</name>
    <dbReference type="NCBI Taxonomy" id="187145"/>
    <lineage>
        <taxon>Bacteria</taxon>
        <taxon>Pseudomonadati</taxon>
        <taxon>Calditrichota</taxon>
        <taxon>Calditrichia</taxon>
        <taxon>Calditrichales</taxon>
        <taxon>Calditrichaceae</taxon>
        <taxon>Caldithrix</taxon>
    </lineage>
</organism>
<reference evidence="4" key="1">
    <citation type="journal article" date="2020" name="mSystems">
        <title>Genome- and Community-Level Interaction Insights into Carbon Utilization and Element Cycling Functions of Hydrothermarchaeota in Hydrothermal Sediment.</title>
        <authorList>
            <person name="Zhou Z."/>
            <person name="Liu Y."/>
            <person name="Xu W."/>
            <person name="Pan J."/>
            <person name="Luo Z.H."/>
            <person name="Li M."/>
        </authorList>
    </citation>
    <scope>NUCLEOTIDE SEQUENCE [LARGE SCALE GENOMIC DNA]</scope>
    <source>
        <strain evidence="4">HyVt-577</strain>
    </source>
</reference>
<evidence type="ECO:0000259" key="3">
    <source>
        <dbReference type="SMART" id="SM00331"/>
    </source>
</evidence>
<dbReference type="AlphaFoldDB" id="A0A7V4U4P7"/>
<dbReference type="InterPro" id="IPR001932">
    <property type="entry name" value="PPM-type_phosphatase-like_dom"/>
</dbReference>
<dbReference type="PANTHER" id="PTHR43156:SF2">
    <property type="entry name" value="STAGE II SPORULATION PROTEIN E"/>
    <property type="match status" value="1"/>
</dbReference>
<dbReference type="EMBL" id="DRQG01000131">
    <property type="protein sequence ID" value="HGY56814.1"/>
    <property type="molecule type" value="Genomic_DNA"/>
</dbReference>
<protein>
    <submittedName>
        <fullName evidence="4">Serine/threonine-protein phosphatase</fullName>
    </submittedName>
</protein>
<evidence type="ECO:0000313" key="4">
    <source>
        <dbReference type="EMBL" id="HGY56814.1"/>
    </source>
</evidence>
<proteinExistence type="predicted"/>
<feature type="domain" description="PPM-type phosphatase" evidence="3">
    <location>
        <begin position="76"/>
        <end position="306"/>
    </location>
</feature>
<sequence length="308" mass="35188">MTRMQQPEQVIRDIPSDISQMSRFDLIYLLEKMQQQQQELERQNQHLKNALVKIDKDLSAARDAQMSLLPKELRGVQPITFRARFFPSQYVSGDIYNIFRLDENNIGLYHIDISGHGVPAALFSVSLSQILNTNVSQKNLLKIPVQEPPYYKINPPDQVIAALNEDHYLDKLGIYFTMLYMIIDIKNNRIRYTRAGHNPPIIVRQNGHIEIPKSGGLPVGLDFPREDTVVELDMEKGDRVYLYSDGINEAVNESDEQYSTARIVNIVDKNRALPLDDVLDRLISDVKSFTGRESIEDDISLIGLSFNG</sequence>
<keyword evidence="2" id="KW-0175">Coiled coil</keyword>
<name>A0A7V4U4P7_CALAY</name>
<keyword evidence="1" id="KW-0378">Hydrolase</keyword>
<comment type="caution">
    <text evidence="4">The sequence shown here is derived from an EMBL/GenBank/DDBJ whole genome shotgun (WGS) entry which is preliminary data.</text>
</comment>
<dbReference type="GO" id="GO:0016791">
    <property type="term" value="F:phosphatase activity"/>
    <property type="evidence" value="ECO:0007669"/>
    <property type="project" value="TreeGrafter"/>
</dbReference>
<dbReference type="Gene3D" id="3.60.40.10">
    <property type="entry name" value="PPM-type phosphatase domain"/>
    <property type="match status" value="1"/>
</dbReference>
<dbReference type="PANTHER" id="PTHR43156">
    <property type="entry name" value="STAGE II SPORULATION PROTEIN E-RELATED"/>
    <property type="match status" value="1"/>
</dbReference>
<accession>A0A7V4U4P7</accession>
<dbReference type="SUPFAM" id="SSF81606">
    <property type="entry name" value="PP2C-like"/>
    <property type="match status" value="1"/>
</dbReference>
<dbReference type="Proteomes" id="UP000885779">
    <property type="component" value="Unassembled WGS sequence"/>
</dbReference>
<dbReference type="Pfam" id="PF07228">
    <property type="entry name" value="SpoIIE"/>
    <property type="match status" value="1"/>
</dbReference>
<dbReference type="SMART" id="SM00331">
    <property type="entry name" value="PP2C_SIG"/>
    <property type="match status" value="1"/>
</dbReference>
<feature type="coiled-coil region" evidence="2">
    <location>
        <begin position="26"/>
        <end position="57"/>
    </location>
</feature>
<evidence type="ECO:0000256" key="1">
    <source>
        <dbReference type="ARBA" id="ARBA00022801"/>
    </source>
</evidence>
<dbReference type="InterPro" id="IPR036457">
    <property type="entry name" value="PPM-type-like_dom_sf"/>
</dbReference>
<gene>
    <name evidence="4" type="ORF">ENK44_13995</name>
</gene>
<evidence type="ECO:0000256" key="2">
    <source>
        <dbReference type="SAM" id="Coils"/>
    </source>
</evidence>